<dbReference type="Pfam" id="PF00534">
    <property type="entry name" value="Glycos_transf_1"/>
    <property type="match status" value="1"/>
</dbReference>
<protein>
    <submittedName>
        <fullName evidence="3">Glycosyltransferase family 4 protein</fullName>
    </submittedName>
</protein>
<dbReference type="AlphaFoldDB" id="A0AAJ1U617"/>
<accession>A0AAJ1U617</accession>
<comment type="caution">
    <text evidence="3">The sequence shown here is derived from an EMBL/GenBank/DDBJ whole genome shotgun (WGS) entry which is preliminary data.</text>
</comment>
<dbReference type="GO" id="GO:0016757">
    <property type="term" value="F:glycosyltransferase activity"/>
    <property type="evidence" value="ECO:0007669"/>
    <property type="project" value="InterPro"/>
</dbReference>
<keyword evidence="4" id="KW-1185">Reference proteome</keyword>
<reference evidence="3" key="1">
    <citation type="submission" date="2022-07" db="EMBL/GenBank/DDBJ databases">
        <authorList>
            <person name="Otstavnykh N."/>
            <person name="Isaeva M."/>
            <person name="Bystritskaya E."/>
        </authorList>
    </citation>
    <scope>NUCLEOTIDE SEQUENCE</scope>
    <source>
        <strain evidence="3">10Alg 79</strain>
    </source>
</reference>
<dbReference type="InterPro" id="IPR001296">
    <property type="entry name" value="Glyco_trans_1"/>
</dbReference>
<proteinExistence type="predicted"/>
<keyword evidence="1" id="KW-0808">Transferase</keyword>
<organism evidence="3 4">
    <name type="scientific">Rhodalgimonas zhirmunskyi</name>
    <dbReference type="NCBI Taxonomy" id="2964767"/>
    <lineage>
        <taxon>Bacteria</taxon>
        <taxon>Pseudomonadati</taxon>
        <taxon>Pseudomonadota</taxon>
        <taxon>Alphaproteobacteria</taxon>
        <taxon>Rhodobacterales</taxon>
        <taxon>Roseobacteraceae</taxon>
        <taxon>Rhodalgimonas</taxon>
    </lineage>
</organism>
<gene>
    <name evidence="3" type="ORF">NOI20_09120</name>
</gene>
<dbReference type="PANTHER" id="PTHR46401">
    <property type="entry name" value="GLYCOSYLTRANSFERASE WBBK-RELATED"/>
    <property type="match status" value="1"/>
</dbReference>
<evidence type="ECO:0000313" key="4">
    <source>
        <dbReference type="Proteomes" id="UP001227162"/>
    </source>
</evidence>
<evidence type="ECO:0000256" key="1">
    <source>
        <dbReference type="ARBA" id="ARBA00022679"/>
    </source>
</evidence>
<sequence length="412" mass="45635">MTANARLLDLSRIISRAGKTLTGVDRVELAYLKALIAQDTPCFGLVKTSVGFILLDREGMRGIARRAEEEEPWGKADRLSRVFRKLDDSARRGQSDARRLAMARTHRRGLGKMLARHLPEGSSYLNVGHSNLSDRVLHSVKHGAKARIAVMIHDAIPLDHPLYQTPVSVERFRDILGRVRAMADLVIYNSQATRRAVEGHMRHMGDKIPQGVVAHLGVDLPASTPGDLPKGLPPEGPYFVSVGTIEPRKNHALLIDIWERLVKQTPPQEMPHLVICGTRGWMNEEVFFRLDRSALMGEFVHEYADLSDGAVAALLEGASGALYPSFAEGYGLPMIEAAARGVPVVCAELPVFGELLKDYPIYASLKDSYLWQRRITSLAGIGRAKRADGPKRETPLTPPTWDDHFNVILKLT</sequence>
<dbReference type="Gene3D" id="3.40.50.2000">
    <property type="entry name" value="Glycogen Phosphorylase B"/>
    <property type="match status" value="1"/>
</dbReference>
<dbReference type="EMBL" id="JANFFA010000002">
    <property type="protein sequence ID" value="MDQ2094270.1"/>
    <property type="molecule type" value="Genomic_DNA"/>
</dbReference>
<feature type="domain" description="Glycosyl transferase family 1" evidence="2">
    <location>
        <begin position="231"/>
        <end position="359"/>
    </location>
</feature>
<name>A0AAJ1U617_9RHOB</name>
<dbReference type="RefSeq" id="WP_317625873.1">
    <property type="nucleotide sequence ID" value="NZ_JANFFA010000002.1"/>
</dbReference>
<dbReference type="Proteomes" id="UP001227162">
    <property type="component" value="Unassembled WGS sequence"/>
</dbReference>
<dbReference type="PANTHER" id="PTHR46401:SF2">
    <property type="entry name" value="GLYCOSYLTRANSFERASE WBBK-RELATED"/>
    <property type="match status" value="1"/>
</dbReference>
<reference evidence="3" key="2">
    <citation type="submission" date="2023-04" db="EMBL/GenBank/DDBJ databases">
        <title>'Rhodoalgimonas zhirmunskyi' gen. nov., isolated from a red alga.</title>
        <authorList>
            <person name="Nedashkovskaya O.I."/>
            <person name="Otstavnykh N.Y."/>
            <person name="Bystritskaya E.P."/>
            <person name="Balabanova L.A."/>
            <person name="Isaeva M.P."/>
        </authorList>
    </citation>
    <scope>NUCLEOTIDE SEQUENCE</scope>
    <source>
        <strain evidence="3">10Alg 79</strain>
    </source>
</reference>
<dbReference type="CDD" id="cd03809">
    <property type="entry name" value="GT4_MtfB-like"/>
    <property type="match status" value="1"/>
</dbReference>
<evidence type="ECO:0000313" key="3">
    <source>
        <dbReference type="EMBL" id="MDQ2094270.1"/>
    </source>
</evidence>
<dbReference type="SUPFAM" id="SSF53756">
    <property type="entry name" value="UDP-Glycosyltransferase/glycogen phosphorylase"/>
    <property type="match status" value="1"/>
</dbReference>
<evidence type="ECO:0000259" key="2">
    <source>
        <dbReference type="Pfam" id="PF00534"/>
    </source>
</evidence>